<name>A0A819JTV9_9BILA</name>
<accession>A0A819JTV9</accession>
<gene>
    <name evidence="2" type="ORF">KXQ929_LOCUS24880</name>
</gene>
<evidence type="ECO:0000313" key="2">
    <source>
        <dbReference type="EMBL" id="CAF3938387.1"/>
    </source>
</evidence>
<organism evidence="2 3">
    <name type="scientific">Adineta steineri</name>
    <dbReference type="NCBI Taxonomy" id="433720"/>
    <lineage>
        <taxon>Eukaryota</taxon>
        <taxon>Metazoa</taxon>
        <taxon>Spiralia</taxon>
        <taxon>Gnathifera</taxon>
        <taxon>Rotifera</taxon>
        <taxon>Eurotatoria</taxon>
        <taxon>Bdelloidea</taxon>
        <taxon>Adinetida</taxon>
        <taxon>Adinetidae</taxon>
        <taxon>Adineta</taxon>
    </lineage>
</organism>
<proteinExistence type="predicted"/>
<reference evidence="2" key="1">
    <citation type="submission" date="2021-02" db="EMBL/GenBank/DDBJ databases">
        <authorList>
            <person name="Nowell W R."/>
        </authorList>
    </citation>
    <scope>NUCLEOTIDE SEQUENCE</scope>
</reference>
<evidence type="ECO:0000313" key="3">
    <source>
        <dbReference type="Proteomes" id="UP000663868"/>
    </source>
</evidence>
<sequence>MSSLSILRPDLLTIGNRSYRINPSSLPGLESTNTQQHQ</sequence>
<evidence type="ECO:0000256" key="1">
    <source>
        <dbReference type="SAM" id="MobiDB-lite"/>
    </source>
</evidence>
<dbReference type="AlphaFoldDB" id="A0A819JTV9"/>
<protein>
    <submittedName>
        <fullName evidence="2">Uncharacterized protein</fullName>
    </submittedName>
</protein>
<feature type="non-terminal residue" evidence="2">
    <location>
        <position position="38"/>
    </location>
</feature>
<dbReference type="EMBL" id="CAJOBB010002105">
    <property type="protein sequence ID" value="CAF3938387.1"/>
    <property type="molecule type" value="Genomic_DNA"/>
</dbReference>
<feature type="region of interest" description="Disordered" evidence="1">
    <location>
        <begin position="17"/>
        <end position="38"/>
    </location>
</feature>
<dbReference type="Proteomes" id="UP000663868">
    <property type="component" value="Unassembled WGS sequence"/>
</dbReference>
<comment type="caution">
    <text evidence="2">The sequence shown here is derived from an EMBL/GenBank/DDBJ whole genome shotgun (WGS) entry which is preliminary data.</text>
</comment>